<evidence type="ECO:0000256" key="2">
    <source>
        <dbReference type="SAM" id="MobiDB-lite"/>
    </source>
</evidence>
<reference evidence="4" key="1">
    <citation type="submission" date="2022-12" db="EMBL/GenBank/DDBJ databases">
        <title>Reference genome sequencing for broad-spectrum identification of bacterial and archaeal isolates by mass spectrometry.</title>
        <authorList>
            <person name="Sekiguchi Y."/>
            <person name="Tourlousse D.M."/>
        </authorList>
    </citation>
    <scope>NUCLEOTIDE SEQUENCE</scope>
    <source>
        <strain evidence="4">301</strain>
    </source>
</reference>
<evidence type="ECO:0000313" key="4">
    <source>
        <dbReference type="EMBL" id="GLI21852.1"/>
    </source>
</evidence>
<reference evidence="5 7" key="2">
    <citation type="submission" date="2023-07" db="EMBL/GenBank/DDBJ databases">
        <title>Genomic Encyclopedia of Type Strains, Phase IV (KMG-IV): sequencing the most valuable type-strain genomes for metagenomic binning, comparative biology and taxonomic classification.</title>
        <authorList>
            <person name="Goeker M."/>
        </authorList>
    </citation>
    <scope>NUCLEOTIDE SEQUENCE [LARGE SCALE GENOMIC DNA]</scope>
    <source>
        <strain evidence="5 7">DSM 338</strain>
    </source>
</reference>
<keyword evidence="1" id="KW-0863">Zinc-finger</keyword>
<evidence type="ECO:0000313" key="6">
    <source>
        <dbReference type="Proteomes" id="UP001144397"/>
    </source>
</evidence>
<comment type="caution">
    <text evidence="4">The sequence shown here is derived from an EMBL/GenBank/DDBJ whole genome shotgun (WGS) entry which is preliminary data.</text>
</comment>
<dbReference type="RefSeq" id="WP_281806753.1">
    <property type="nucleotide sequence ID" value="NZ_BSDO01000002.1"/>
</dbReference>
<dbReference type="EMBL" id="BSDO01000002">
    <property type="protein sequence ID" value="GLI21852.1"/>
    <property type="molecule type" value="Genomic_DNA"/>
</dbReference>
<dbReference type="EMBL" id="JAVDPY010000001">
    <property type="protein sequence ID" value="MDR6332398.1"/>
    <property type="molecule type" value="Genomic_DNA"/>
</dbReference>
<dbReference type="Proteomes" id="UP001144397">
    <property type="component" value="Unassembled WGS sequence"/>
</dbReference>
<dbReference type="SMART" id="SM00355">
    <property type="entry name" value="ZnF_C2H2"/>
    <property type="match status" value="1"/>
</dbReference>
<dbReference type="GeneID" id="95762320"/>
<evidence type="ECO:0000256" key="1">
    <source>
        <dbReference type="PROSITE-ProRule" id="PRU00042"/>
    </source>
</evidence>
<dbReference type="GO" id="GO:0008270">
    <property type="term" value="F:zinc ion binding"/>
    <property type="evidence" value="ECO:0007669"/>
    <property type="project" value="UniProtKB-KW"/>
</dbReference>
<evidence type="ECO:0000313" key="5">
    <source>
        <dbReference type="EMBL" id="MDR6332398.1"/>
    </source>
</evidence>
<keyword evidence="1" id="KW-0479">Metal-binding</keyword>
<evidence type="ECO:0000313" key="7">
    <source>
        <dbReference type="Proteomes" id="UP001245370"/>
    </source>
</evidence>
<feature type="region of interest" description="Disordered" evidence="2">
    <location>
        <begin position="60"/>
        <end position="91"/>
    </location>
</feature>
<dbReference type="AlphaFoldDB" id="A0A9W6CLA0"/>
<name>A0A9W6CLA0_XANFL</name>
<feature type="compositionally biased region" description="Basic residues" evidence="2">
    <location>
        <begin position="61"/>
        <end position="71"/>
    </location>
</feature>
<dbReference type="PROSITE" id="PS00028">
    <property type="entry name" value="ZINC_FINGER_C2H2_1"/>
    <property type="match status" value="1"/>
</dbReference>
<protein>
    <submittedName>
        <fullName evidence="5">Endogenous inhibitor of DNA gyrase (YacG/DUF329 family)</fullName>
    </submittedName>
</protein>
<evidence type="ECO:0000259" key="3">
    <source>
        <dbReference type="PROSITE" id="PS50157"/>
    </source>
</evidence>
<dbReference type="PROSITE" id="PS50157">
    <property type="entry name" value="ZINC_FINGER_C2H2_2"/>
    <property type="match status" value="1"/>
</dbReference>
<organism evidence="4 6">
    <name type="scientific">Xanthobacter flavus</name>
    <dbReference type="NCBI Taxonomy" id="281"/>
    <lineage>
        <taxon>Bacteria</taxon>
        <taxon>Pseudomonadati</taxon>
        <taxon>Pseudomonadota</taxon>
        <taxon>Alphaproteobacteria</taxon>
        <taxon>Hyphomicrobiales</taxon>
        <taxon>Xanthobacteraceae</taxon>
        <taxon>Xanthobacter</taxon>
    </lineage>
</organism>
<keyword evidence="7" id="KW-1185">Reference proteome</keyword>
<dbReference type="Proteomes" id="UP001245370">
    <property type="component" value="Unassembled WGS sequence"/>
</dbReference>
<keyword evidence="1" id="KW-0862">Zinc</keyword>
<feature type="domain" description="C2H2-type" evidence="3">
    <location>
        <begin position="51"/>
        <end position="79"/>
    </location>
</feature>
<sequence length="91" mass="10266">MGEIAEMMLDGTLCASCGGYIDDDGADGIPRYCSPQCRRDSGIDEPRTNRAKCPICAKQFPSRKARRQHQKDKHERPAQVQQPFSDRENKP</sequence>
<gene>
    <name evidence="5" type="ORF">GGQ86_000845</name>
    <name evidence="4" type="ORF">XFLAVUS301_15260</name>
</gene>
<accession>A0A9W6CLA0</accession>
<proteinExistence type="predicted"/>
<dbReference type="InterPro" id="IPR013087">
    <property type="entry name" value="Znf_C2H2_type"/>
</dbReference>